<evidence type="ECO:0000313" key="3">
    <source>
        <dbReference type="EMBL" id="AWB49565.1"/>
    </source>
</evidence>
<dbReference type="InterPro" id="IPR057326">
    <property type="entry name" value="KR_dom"/>
</dbReference>
<dbReference type="Pfam" id="PF13561">
    <property type="entry name" value="adh_short_C2"/>
    <property type="match status" value="1"/>
</dbReference>
<dbReference type="EMBL" id="CP028918">
    <property type="protein sequence ID" value="AWB49565.1"/>
    <property type="molecule type" value="Genomic_DNA"/>
</dbReference>
<keyword evidence="4" id="KW-1185">Reference proteome</keyword>
<evidence type="ECO:0000259" key="2">
    <source>
        <dbReference type="SMART" id="SM00822"/>
    </source>
</evidence>
<dbReference type="PANTHER" id="PTHR42760">
    <property type="entry name" value="SHORT-CHAIN DEHYDROGENASES/REDUCTASES FAMILY MEMBER"/>
    <property type="match status" value="1"/>
</dbReference>
<dbReference type="InterPro" id="IPR002347">
    <property type="entry name" value="SDR_fam"/>
</dbReference>
<gene>
    <name evidence="3" type="ORF">HYN69_14610</name>
</gene>
<organism evidence="3 4">
    <name type="scientific">Paragemmobacter aquarius</name>
    <dbReference type="NCBI Taxonomy" id="2169400"/>
    <lineage>
        <taxon>Bacteria</taxon>
        <taxon>Pseudomonadati</taxon>
        <taxon>Pseudomonadota</taxon>
        <taxon>Alphaproteobacteria</taxon>
        <taxon>Rhodobacterales</taxon>
        <taxon>Paracoccaceae</taxon>
        <taxon>Paragemmobacter</taxon>
    </lineage>
</organism>
<sequence>MPDHKDTVAVITGGAQGLGLAIAQALLADGCGKIILAGRNVTKGEEAAAALRETGADVRFLPADMASVSDATELVDRALSRFGRVTALVNSAASTARGSILDTTPAGWDAAMDTNARGPFFALQRFAQAAVAAGHSATAVNICTMSSHCGQSFLAGYSASKAALANITKNSANALRQHRIRVNGINVGWMDTPGEDTIQREFHNADPDWLAKAEAKQPMGMLVKPAHVAGLASYLLSDASGVMTGAMVDFDQNVNGAYGE</sequence>
<accession>A0A2S0UP45</accession>
<name>A0A2S0UP45_9RHOB</name>
<dbReference type="InterPro" id="IPR036291">
    <property type="entry name" value="NAD(P)-bd_dom_sf"/>
</dbReference>
<dbReference type="PRINTS" id="PR00081">
    <property type="entry name" value="GDHRDH"/>
</dbReference>
<dbReference type="Gene3D" id="3.40.50.720">
    <property type="entry name" value="NAD(P)-binding Rossmann-like Domain"/>
    <property type="match status" value="1"/>
</dbReference>
<reference evidence="3 4" key="1">
    <citation type="submission" date="2018-04" db="EMBL/GenBank/DDBJ databases">
        <title>Genome sequencing of Gemmobacter.</title>
        <authorList>
            <person name="Yi H."/>
            <person name="Baek M.-G."/>
        </authorList>
    </citation>
    <scope>NUCLEOTIDE SEQUENCE [LARGE SCALE GENOMIC DNA]</scope>
    <source>
        <strain evidence="3 4">HYN0069</strain>
    </source>
</reference>
<dbReference type="OrthoDB" id="7157698at2"/>
<dbReference type="Proteomes" id="UP000244496">
    <property type="component" value="Chromosome"/>
</dbReference>
<dbReference type="SUPFAM" id="SSF51735">
    <property type="entry name" value="NAD(P)-binding Rossmann-fold domains"/>
    <property type="match status" value="1"/>
</dbReference>
<comment type="similarity">
    <text evidence="1">Belongs to the short-chain dehydrogenases/reductases (SDR) family.</text>
</comment>
<dbReference type="RefSeq" id="WP_108436382.1">
    <property type="nucleotide sequence ID" value="NZ_CP028918.1"/>
</dbReference>
<feature type="domain" description="Ketoreductase" evidence="2">
    <location>
        <begin position="7"/>
        <end position="196"/>
    </location>
</feature>
<evidence type="ECO:0000256" key="1">
    <source>
        <dbReference type="ARBA" id="ARBA00006484"/>
    </source>
</evidence>
<evidence type="ECO:0000313" key="4">
    <source>
        <dbReference type="Proteomes" id="UP000244496"/>
    </source>
</evidence>
<dbReference type="KEGG" id="geh:HYN69_14610"/>
<dbReference type="NCBIfam" id="NF004847">
    <property type="entry name" value="PRK06198.1"/>
    <property type="match status" value="1"/>
</dbReference>
<proteinExistence type="inferred from homology"/>
<protein>
    <submittedName>
        <fullName evidence="3">Short-chain dehydrogenase</fullName>
    </submittedName>
</protein>
<dbReference type="CDD" id="cd05233">
    <property type="entry name" value="SDR_c"/>
    <property type="match status" value="1"/>
</dbReference>
<dbReference type="GO" id="GO:0016616">
    <property type="term" value="F:oxidoreductase activity, acting on the CH-OH group of donors, NAD or NADP as acceptor"/>
    <property type="evidence" value="ECO:0007669"/>
    <property type="project" value="TreeGrafter"/>
</dbReference>
<dbReference type="SMART" id="SM00822">
    <property type="entry name" value="PKS_KR"/>
    <property type="match status" value="1"/>
</dbReference>
<dbReference type="FunFam" id="3.40.50.720:FF:000084">
    <property type="entry name" value="Short-chain dehydrogenase reductase"/>
    <property type="match status" value="1"/>
</dbReference>
<dbReference type="AlphaFoldDB" id="A0A2S0UP45"/>